<name>A0AAV4TK55_CAEEX</name>
<evidence type="ECO:0000256" key="1">
    <source>
        <dbReference type="SAM" id="MobiDB-lite"/>
    </source>
</evidence>
<accession>A0AAV4TK55</accession>
<keyword evidence="3" id="KW-1185">Reference proteome</keyword>
<evidence type="ECO:0000313" key="3">
    <source>
        <dbReference type="Proteomes" id="UP001054945"/>
    </source>
</evidence>
<comment type="caution">
    <text evidence="2">The sequence shown here is derived from an EMBL/GenBank/DDBJ whole genome shotgun (WGS) entry which is preliminary data.</text>
</comment>
<dbReference type="EMBL" id="BPLR01011469">
    <property type="protein sequence ID" value="GIY46710.1"/>
    <property type="molecule type" value="Genomic_DNA"/>
</dbReference>
<protein>
    <submittedName>
        <fullName evidence="2">Uncharacterized protein</fullName>
    </submittedName>
</protein>
<proteinExistence type="predicted"/>
<sequence>MLDGGCNELESNTSAGKDHHSGLTNKEGGISITKNNAALTSLHHKSSPLRPKTSRREILRAKISLALPSSSTPFREITGCLFYFQ</sequence>
<gene>
    <name evidence="2" type="ORF">CEXT_267941</name>
</gene>
<feature type="region of interest" description="Disordered" evidence="1">
    <location>
        <begin position="1"/>
        <end position="54"/>
    </location>
</feature>
<dbReference type="Proteomes" id="UP001054945">
    <property type="component" value="Unassembled WGS sequence"/>
</dbReference>
<organism evidence="2 3">
    <name type="scientific">Caerostris extrusa</name>
    <name type="common">Bark spider</name>
    <name type="synonym">Caerostris bankana</name>
    <dbReference type="NCBI Taxonomy" id="172846"/>
    <lineage>
        <taxon>Eukaryota</taxon>
        <taxon>Metazoa</taxon>
        <taxon>Ecdysozoa</taxon>
        <taxon>Arthropoda</taxon>
        <taxon>Chelicerata</taxon>
        <taxon>Arachnida</taxon>
        <taxon>Araneae</taxon>
        <taxon>Araneomorphae</taxon>
        <taxon>Entelegynae</taxon>
        <taxon>Araneoidea</taxon>
        <taxon>Araneidae</taxon>
        <taxon>Caerostris</taxon>
    </lineage>
</organism>
<dbReference type="AlphaFoldDB" id="A0AAV4TK55"/>
<evidence type="ECO:0000313" key="2">
    <source>
        <dbReference type="EMBL" id="GIY46710.1"/>
    </source>
</evidence>
<reference evidence="2 3" key="1">
    <citation type="submission" date="2021-06" db="EMBL/GenBank/DDBJ databases">
        <title>Caerostris extrusa draft genome.</title>
        <authorList>
            <person name="Kono N."/>
            <person name="Arakawa K."/>
        </authorList>
    </citation>
    <scope>NUCLEOTIDE SEQUENCE [LARGE SCALE GENOMIC DNA]</scope>
</reference>